<evidence type="ECO:0000256" key="4">
    <source>
        <dbReference type="SAM" id="Coils"/>
    </source>
</evidence>
<dbReference type="PANTHER" id="PTHR30469:SF36">
    <property type="entry name" value="BLL3903 PROTEIN"/>
    <property type="match status" value="1"/>
</dbReference>
<dbReference type="PANTHER" id="PTHR30469">
    <property type="entry name" value="MULTIDRUG RESISTANCE PROTEIN MDTA"/>
    <property type="match status" value="1"/>
</dbReference>
<feature type="coiled-coil region" evidence="4">
    <location>
        <begin position="105"/>
        <end position="132"/>
    </location>
</feature>
<dbReference type="Gene3D" id="2.40.420.20">
    <property type="match status" value="1"/>
</dbReference>
<dbReference type="SUPFAM" id="SSF111369">
    <property type="entry name" value="HlyD-like secretion proteins"/>
    <property type="match status" value="1"/>
</dbReference>
<dbReference type="Gene3D" id="1.10.287.470">
    <property type="entry name" value="Helix hairpin bin"/>
    <property type="match status" value="1"/>
</dbReference>
<evidence type="ECO:0000259" key="6">
    <source>
        <dbReference type="Pfam" id="PF25917"/>
    </source>
</evidence>
<proteinExistence type="inferred from homology"/>
<protein>
    <submittedName>
        <fullName evidence="9">Efflux RND transporter periplasmic adaptor subunit</fullName>
    </submittedName>
</protein>
<keyword evidence="4" id="KW-0175">Coiled coil</keyword>
<dbReference type="InterPro" id="IPR058625">
    <property type="entry name" value="MdtA-like_BSH"/>
</dbReference>
<evidence type="ECO:0000256" key="3">
    <source>
        <dbReference type="ARBA" id="ARBA00022448"/>
    </source>
</evidence>
<dbReference type="InterPro" id="IPR058627">
    <property type="entry name" value="MdtA-like_C"/>
</dbReference>
<evidence type="ECO:0000259" key="7">
    <source>
        <dbReference type="Pfam" id="PF25954"/>
    </source>
</evidence>
<dbReference type="Gene3D" id="2.40.50.100">
    <property type="match status" value="1"/>
</dbReference>
<dbReference type="EMBL" id="JASGBP010000002">
    <property type="protein sequence ID" value="MDI9256771.1"/>
    <property type="molecule type" value="Genomic_DNA"/>
</dbReference>
<keyword evidence="10" id="KW-1185">Reference proteome</keyword>
<comment type="similarity">
    <text evidence="2">Belongs to the membrane fusion protein (MFP) (TC 8.A.1) family.</text>
</comment>
<name>A0ABT6XNX1_9FLAO</name>
<evidence type="ECO:0000259" key="8">
    <source>
        <dbReference type="Pfam" id="PF25967"/>
    </source>
</evidence>
<comment type="subcellular location">
    <subcellularLocation>
        <location evidence="1">Cell envelope</location>
    </subcellularLocation>
</comment>
<dbReference type="Pfam" id="PF25967">
    <property type="entry name" value="RND-MFP_C"/>
    <property type="match status" value="1"/>
</dbReference>
<sequence length="356" mass="38353">MLQDLKLGSVFLAAGMLILTLNSCQDGDTKTTKEANSQSTGASALPVDVIVAQETDLNQEEVVVGTIVPNQEIAVVSEIAQKVSRIAFSDGSNVVKGQLLYKLHDADLKAKLKELKAELQLAQLNERRMERLLQTDAVRKQEYDDVATKLQAMKAQEEFLLSQLSKTEIRAPFSGRIGISKVAVGAYVTPGLDLVNLQDQSKVKIHFSVPEKYLLQVKKGGQIRFTTQLSTQFKTATINAVESGLEEANRSVRVQALTGNAGGAFKGGMSAKIHFSAVREGTKGIKIPSEALIPGENGYNVYIVVDGKAQLTPVTIANRSESEAIINSGIKNGDTIVITNILRLGHGMPVNAIPSK</sequence>
<keyword evidence="3" id="KW-0813">Transport</keyword>
<evidence type="ECO:0000313" key="10">
    <source>
        <dbReference type="Proteomes" id="UP001230035"/>
    </source>
</evidence>
<dbReference type="Pfam" id="PF25917">
    <property type="entry name" value="BSH_RND"/>
    <property type="match status" value="1"/>
</dbReference>
<dbReference type="InterPro" id="IPR058792">
    <property type="entry name" value="Beta-barrel_RND_2"/>
</dbReference>
<dbReference type="Gene3D" id="2.40.30.170">
    <property type="match status" value="1"/>
</dbReference>
<evidence type="ECO:0000256" key="2">
    <source>
        <dbReference type="ARBA" id="ARBA00009477"/>
    </source>
</evidence>
<dbReference type="Pfam" id="PF25954">
    <property type="entry name" value="Beta-barrel_RND_2"/>
    <property type="match status" value="1"/>
</dbReference>
<dbReference type="Pfam" id="PF25876">
    <property type="entry name" value="HH_MFP_RND"/>
    <property type="match status" value="1"/>
</dbReference>
<feature type="domain" description="Multidrug resistance protein MdtA-like C-terminal permuted SH3" evidence="8">
    <location>
        <begin position="287"/>
        <end position="341"/>
    </location>
</feature>
<accession>A0ABT6XNX1</accession>
<feature type="domain" description="CusB-like beta-barrel" evidence="7">
    <location>
        <begin position="205"/>
        <end position="277"/>
    </location>
</feature>
<comment type="caution">
    <text evidence="9">The sequence shown here is derived from an EMBL/GenBank/DDBJ whole genome shotgun (WGS) entry which is preliminary data.</text>
</comment>
<dbReference type="InterPro" id="IPR006143">
    <property type="entry name" value="RND_pump_MFP"/>
</dbReference>
<evidence type="ECO:0000313" key="9">
    <source>
        <dbReference type="EMBL" id="MDI9256771.1"/>
    </source>
</evidence>
<gene>
    <name evidence="9" type="ORF">QHT84_05020</name>
</gene>
<evidence type="ECO:0000259" key="5">
    <source>
        <dbReference type="Pfam" id="PF25876"/>
    </source>
</evidence>
<feature type="domain" description="Multidrug resistance protein MdtA-like alpha-helical hairpin" evidence="5">
    <location>
        <begin position="106"/>
        <end position="156"/>
    </location>
</feature>
<feature type="domain" description="Multidrug resistance protein MdtA-like barrel-sandwich hybrid" evidence="6">
    <location>
        <begin position="76"/>
        <end position="192"/>
    </location>
</feature>
<organism evidence="9 10">
    <name type="scientific">Flavobacterium sedimenticola</name>
    <dbReference type="NCBI Taxonomy" id="3043286"/>
    <lineage>
        <taxon>Bacteria</taxon>
        <taxon>Pseudomonadati</taxon>
        <taxon>Bacteroidota</taxon>
        <taxon>Flavobacteriia</taxon>
        <taxon>Flavobacteriales</taxon>
        <taxon>Flavobacteriaceae</taxon>
        <taxon>Flavobacterium</taxon>
    </lineage>
</organism>
<dbReference type="Proteomes" id="UP001230035">
    <property type="component" value="Unassembled WGS sequence"/>
</dbReference>
<dbReference type="RefSeq" id="WP_283238458.1">
    <property type="nucleotide sequence ID" value="NZ_JASGBP010000002.1"/>
</dbReference>
<reference evidence="9 10" key="1">
    <citation type="submission" date="2023-05" db="EMBL/GenBank/DDBJ databases">
        <title>Flavobacterium sedimenti sp. nov., isolated from the sediment.</title>
        <authorList>
            <person name="Wu N."/>
        </authorList>
    </citation>
    <scope>NUCLEOTIDE SEQUENCE [LARGE SCALE GENOMIC DNA]</scope>
    <source>
        <strain evidence="9 10">YZ-48</strain>
    </source>
</reference>
<dbReference type="InterPro" id="IPR058624">
    <property type="entry name" value="MdtA-like_HH"/>
</dbReference>
<evidence type="ECO:0000256" key="1">
    <source>
        <dbReference type="ARBA" id="ARBA00004196"/>
    </source>
</evidence>
<dbReference type="NCBIfam" id="TIGR01730">
    <property type="entry name" value="RND_mfp"/>
    <property type="match status" value="1"/>
</dbReference>